<evidence type="ECO:0000313" key="3">
    <source>
        <dbReference type="Proteomes" id="UP000015241"/>
    </source>
</evidence>
<feature type="region of interest" description="Disordered" evidence="1">
    <location>
        <begin position="488"/>
        <end position="596"/>
    </location>
</feature>
<feature type="region of interest" description="Disordered" evidence="1">
    <location>
        <begin position="49"/>
        <end position="460"/>
    </location>
</feature>
<dbReference type="HOGENOM" id="CLU_457849_0_0_1"/>
<sequence length="596" mass="62482">MDAMNSLSSQRPECAARVMKVEGCIYKGYRTKDEAWDAYRAALAEGRVKVVRSDNPPGPYGTVPTGAQAPPPSNPSSAPSPARTPRQAPRAHAPEASSSRPQDRPRTVPPSPNAHAHTATRTPPNAAPPSVQSPGQAPVSRASSSPNVLRREPEHAPSPRRRTQSSAPSPAGEPRRSPRRPTSVRPKNEPTTSKFKPSRSPVPEATPLRASTSNAPYAKTERSGTNTTTSSPATGVTCIEPDLPSPSPSPSPSRTRPASRATVEHASSHRSASRAGSAANWSPLTNVTYIEPDEPDLNFSCPASTPSARHRDAGSTSHVSRRTASRTPTVSLSSSPTTNVTHTVPDIVGLNISAHGTPRSRPSTRTHSHARPASQASQSTRHRMREGVEYRNVGVQATPPQPARSAGPSTPTSVSSSRANSVHHGPSVPPSRLSSPARGVPPSAATSAASSPARSTRTDISARVSAIARSQSESAADMRYHLLSSRSSLWSSSTPSPSPHPGPSHLSPAPSASTARRAARPRDVRSPAGTPAQMDAPLSPLNLGLSQPLHTPGVVYPAASDPRSPIQRSTSVPSSAPVFHRPSPPDISFSSMLLNP</sequence>
<dbReference type="AlphaFoldDB" id="S8FTD6"/>
<feature type="compositionally biased region" description="Low complexity" evidence="1">
    <location>
        <begin position="113"/>
        <end position="124"/>
    </location>
</feature>
<dbReference type="Proteomes" id="UP000015241">
    <property type="component" value="Unassembled WGS sequence"/>
</dbReference>
<feature type="compositionally biased region" description="Low complexity" evidence="1">
    <location>
        <begin position="325"/>
        <end position="341"/>
    </location>
</feature>
<feature type="compositionally biased region" description="Polar residues" evidence="1">
    <location>
        <begin position="223"/>
        <end position="234"/>
    </location>
</feature>
<dbReference type="STRING" id="743788.S8FTD6"/>
<feature type="compositionally biased region" description="Low complexity" evidence="1">
    <location>
        <begin position="252"/>
        <end position="261"/>
    </location>
</feature>
<feature type="compositionally biased region" description="Low complexity" evidence="1">
    <location>
        <begin position="269"/>
        <end position="279"/>
    </location>
</feature>
<gene>
    <name evidence="2" type="ORF">FOMPIDRAFT_95549</name>
</gene>
<feature type="compositionally biased region" description="Low complexity" evidence="1">
    <location>
        <begin position="441"/>
        <end position="455"/>
    </location>
</feature>
<reference evidence="2 3" key="1">
    <citation type="journal article" date="2012" name="Science">
        <title>The Paleozoic origin of enzymatic lignin decomposition reconstructed from 31 fungal genomes.</title>
        <authorList>
            <person name="Floudas D."/>
            <person name="Binder M."/>
            <person name="Riley R."/>
            <person name="Barry K."/>
            <person name="Blanchette R.A."/>
            <person name="Henrissat B."/>
            <person name="Martinez A.T."/>
            <person name="Otillar R."/>
            <person name="Spatafora J.W."/>
            <person name="Yadav J.S."/>
            <person name="Aerts A."/>
            <person name="Benoit I."/>
            <person name="Boyd A."/>
            <person name="Carlson A."/>
            <person name="Copeland A."/>
            <person name="Coutinho P.M."/>
            <person name="de Vries R.P."/>
            <person name="Ferreira P."/>
            <person name="Findley K."/>
            <person name="Foster B."/>
            <person name="Gaskell J."/>
            <person name="Glotzer D."/>
            <person name="Gorecki P."/>
            <person name="Heitman J."/>
            <person name="Hesse C."/>
            <person name="Hori C."/>
            <person name="Igarashi K."/>
            <person name="Jurgens J.A."/>
            <person name="Kallen N."/>
            <person name="Kersten P."/>
            <person name="Kohler A."/>
            <person name="Kuees U."/>
            <person name="Kumar T.K.A."/>
            <person name="Kuo A."/>
            <person name="LaButti K."/>
            <person name="Larrondo L.F."/>
            <person name="Lindquist E."/>
            <person name="Ling A."/>
            <person name="Lombard V."/>
            <person name="Lucas S."/>
            <person name="Lundell T."/>
            <person name="Martin R."/>
            <person name="McLaughlin D.J."/>
            <person name="Morgenstern I."/>
            <person name="Morin E."/>
            <person name="Murat C."/>
            <person name="Nagy L.G."/>
            <person name="Nolan M."/>
            <person name="Ohm R.A."/>
            <person name="Patyshakuliyeva A."/>
            <person name="Rokas A."/>
            <person name="Ruiz-Duenas F.J."/>
            <person name="Sabat G."/>
            <person name="Salamov A."/>
            <person name="Samejima M."/>
            <person name="Schmutz J."/>
            <person name="Slot J.C."/>
            <person name="St John F."/>
            <person name="Stenlid J."/>
            <person name="Sun H."/>
            <person name="Sun S."/>
            <person name="Syed K."/>
            <person name="Tsang A."/>
            <person name="Wiebenga A."/>
            <person name="Young D."/>
            <person name="Pisabarro A."/>
            <person name="Eastwood D.C."/>
            <person name="Martin F."/>
            <person name="Cullen D."/>
            <person name="Grigoriev I.V."/>
            <person name="Hibbett D.S."/>
        </authorList>
    </citation>
    <scope>NUCLEOTIDE SEQUENCE</scope>
    <source>
        <strain evidence="3">FP-58527</strain>
    </source>
</reference>
<dbReference type="EMBL" id="KE504126">
    <property type="protein sequence ID" value="EPT04481.1"/>
    <property type="molecule type" value="Genomic_DNA"/>
</dbReference>
<name>S8FTD6_FOMSC</name>
<feature type="compositionally biased region" description="Low complexity" evidence="1">
    <location>
        <begin position="503"/>
        <end position="516"/>
    </location>
</feature>
<feature type="compositionally biased region" description="Low complexity" evidence="1">
    <location>
        <begin position="75"/>
        <end position="91"/>
    </location>
</feature>
<feature type="compositionally biased region" description="Polar residues" evidence="1">
    <location>
        <begin position="407"/>
        <end position="420"/>
    </location>
</feature>
<dbReference type="InParanoid" id="S8FTD6"/>
<keyword evidence="3" id="KW-1185">Reference proteome</keyword>
<dbReference type="OrthoDB" id="3254429at2759"/>
<organism evidence="2 3">
    <name type="scientific">Fomitopsis schrenkii</name>
    <name type="common">Brown rot fungus</name>
    <dbReference type="NCBI Taxonomy" id="2126942"/>
    <lineage>
        <taxon>Eukaryota</taxon>
        <taxon>Fungi</taxon>
        <taxon>Dikarya</taxon>
        <taxon>Basidiomycota</taxon>
        <taxon>Agaricomycotina</taxon>
        <taxon>Agaricomycetes</taxon>
        <taxon>Polyporales</taxon>
        <taxon>Fomitopsis</taxon>
    </lineage>
</organism>
<protein>
    <submittedName>
        <fullName evidence="2">Uncharacterized protein</fullName>
    </submittedName>
</protein>
<proteinExistence type="predicted"/>
<evidence type="ECO:0000313" key="2">
    <source>
        <dbReference type="EMBL" id="EPT04481.1"/>
    </source>
</evidence>
<feature type="compositionally biased region" description="Polar residues" evidence="1">
    <location>
        <begin position="130"/>
        <end position="147"/>
    </location>
</feature>
<evidence type="ECO:0000256" key="1">
    <source>
        <dbReference type="SAM" id="MobiDB-lite"/>
    </source>
</evidence>
<accession>S8FTD6</accession>